<proteinExistence type="predicted"/>
<comment type="caution">
    <text evidence="1">The sequence shown here is derived from an EMBL/GenBank/DDBJ whole genome shotgun (WGS) entry which is preliminary data.</text>
</comment>
<name>C0FTC3_9FIRM</name>
<sequence>MHLLVIYYIGQISEKLTHKKQTYLFIRFAFLDIRTYFFLNKMLSHKETATPDYSRIAEYNPKPVKQ</sequence>
<protein>
    <submittedName>
        <fullName evidence="1">Uncharacterized protein</fullName>
    </submittedName>
</protein>
<dbReference type="AlphaFoldDB" id="C0FTC3"/>
<dbReference type="Proteomes" id="UP000003561">
    <property type="component" value="Unassembled WGS sequence"/>
</dbReference>
<organism evidence="1 2">
    <name type="scientific">Roseburia inulinivorans DSM 16841</name>
    <dbReference type="NCBI Taxonomy" id="622312"/>
    <lineage>
        <taxon>Bacteria</taxon>
        <taxon>Bacillati</taxon>
        <taxon>Bacillota</taxon>
        <taxon>Clostridia</taxon>
        <taxon>Lachnospirales</taxon>
        <taxon>Lachnospiraceae</taxon>
        <taxon>Roseburia</taxon>
    </lineage>
</organism>
<accession>C0FTC3</accession>
<reference evidence="1 2" key="2">
    <citation type="submission" date="2009-03" db="EMBL/GenBank/DDBJ databases">
        <title>Draft genome sequence of Roseburia inulinivorans (DSM 16841).</title>
        <authorList>
            <person name="Sudarsanam P."/>
            <person name="Ley R."/>
            <person name="Guruge J."/>
            <person name="Turnbaugh P.J."/>
            <person name="Mahowald M."/>
            <person name="Liep D."/>
            <person name="Gordon J."/>
        </authorList>
    </citation>
    <scope>NUCLEOTIDE SEQUENCE [LARGE SCALE GENOMIC DNA]</scope>
    <source>
        <strain evidence="1 2">DSM 16841</strain>
    </source>
</reference>
<evidence type="ECO:0000313" key="2">
    <source>
        <dbReference type="Proteomes" id="UP000003561"/>
    </source>
</evidence>
<evidence type="ECO:0000313" key="1">
    <source>
        <dbReference type="EMBL" id="EEG94082.1"/>
    </source>
</evidence>
<reference evidence="1 2" key="1">
    <citation type="submission" date="2009-02" db="EMBL/GenBank/DDBJ databases">
        <authorList>
            <person name="Fulton L."/>
            <person name="Clifton S."/>
            <person name="Fulton B."/>
            <person name="Xu J."/>
            <person name="Minx P."/>
            <person name="Pepin K.H."/>
            <person name="Johnson M."/>
            <person name="Bhonagiri V."/>
            <person name="Nash W.E."/>
            <person name="Mardis E.R."/>
            <person name="Wilson R.K."/>
        </authorList>
    </citation>
    <scope>NUCLEOTIDE SEQUENCE [LARGE SCALE GENOMIC DNA]</scope>
    <source>
        <strain evidence="1 2">DSM 16841</strain>
    </source>
</reference>
<gene>
    <name evidence="1" type="ORF">ROSEINA2194_01993</name>
</gene>
<dbReference type="EMBL" id="ACFY01000086">
    <property type="protein sequence ID" value="EEG94082.1"/>
    <property type="molecule type" value="Genomic_DNA"/>
</dbReference>